<reference evidence="6" key="1">
    <citation type="submission" date="2025-08" db="UniProtKB">
        <authorList>
            <consortium name="RefSeq"/>
        </authorList>
    </citation>
    <scope>IDENTIFICATION</scope>
    <source>
        <tissue evidence="6">Fruit stalk</tissue>
    </source>
</reference>
<dbReference type="KEGG" id="dzi:111317982"/>
<name>A0A6P6BGS4_DURZI</name>
<keyword evidence="1" id="KW-0813">Transport</keyword>
<keyword evidence="5" id="KW-1185">Reference proteome</keyword>
<keyword evidence="2" id="KW-1015">Disulfide bond</keyword>
<feature type="domain" description="Thioredoxin" evidence="4">
    <location>
        <begin position="79"/>
        <end position="197"/>
    </location>
</feature>
<evidence type="ECO:0000259" key="4">
    <source>
        <dbReference type="PROSITE" id="PS51352"/>
    </source>
</evidence>
<dbReference type="InterPro" id="IPR036249">
    <property type="entry name" value="Thioredoxin-like_sf"/>
</dbReference>
<evidence type="ECO:0000313" key="5">
    <source>
        <dbReference type="Proteomes" id="UP000515121"/>
    </source>
</evidence>
<organism evidence="5 6">
    <name type="scientific">Durio zibethinus</name>
    <name type="common">Durian</name>
    <dbReference type="NCBI Taxonomy" id="66656"/>
    <lineage>
        <taxon>Eukaryota</taxon>
        <taxon>Viridiplantae</taxon>
        <taxon>Streptophyta</taxon>
        <taxon>Embryophyta</taxon>
        <taxon>Tracheophyta</taxon>
        <taxon>Spermatophyta</taxon>
        <taxon>Magnoliopsida</taxon>
        <taxon>eudicotyledons</taxon>
        <taxon>Gunneridae</taxon>
        <taxon>Pentapetalae</taxon>
        <taxon>rosids</taxon>
        <taxon>malvids</taxon>
        <taxon>Malvales</taxon>
        <taxon>Malvaceae</taxon>
        <taxon>Helicteroideae</taxon>
        <taxon>Durio</taxon>
    </lineage>
</organism>
<evidence type="ECO:0000256" key="3">
    <source>
        <dbReference type="ARBA" id="ARBA00023284"/>
    </source>
</evidence>
<dbReference type="FunFam" id="3.40.30.10:FF:000245">
    <property type="entry name" value="Thioredoxin"/>
    <property type="match status" value="1"/>
</dbReference>
<dbReference type="PROSITE" id="PS51352">
    <property type="entry name" value="THIOREDOXIN_2"/>
    <property type="match status" value="1"/>
</dbReference>
<dbReference type="AlphaFoldDB" id="A0A6P6BGS4"/>
<evidence type="ECO:0000313" key="6">
    <source>
        <dbReference type="RefSeq" id="XP_022776292.1"/>
    </source>
</evidence>
<gene>
    <name evidence="6" type="primary">LOC111317982</name>
</gene>
<dbReference type="OrthoDB" id="2121326at2759"/>
<dbReference type="GeneID" id="111317982"/>
<dbReference type="Gene3D" id="3.40.30.10">
    <property type="entry name" value="Glutaredoxin"/>
    <property type="match status" value="1"/>
</dbReference>
<keyword evidence="3" id="KW-0676">Redox-active center</keyword>
<dbReference type="SUPFAM" id="SSF52833">
    <property type="entry name" value="Thioredoxin-like"/>
    <property type="match status" value="1"/>
</dbReference>
<evidence type="ECO:0000256" key="2">
    <source>
        <dbReference type="ARBA" id="ARBA00023157"/>
    </source>
</evidence>
<protein>
    <submittedName>
        <fullName evidence="6">Thioredoxin O2, mitochondrial-like isoform X1</fullName>
    </submittedName>
</protein>
<dbReference type="Pfam" id="PF00085">
    <property type="entry name" value="Thioredoxin"/>
    <property type="match status" value="1"/>
</dbReference>
<accession>A0A6P6BGS4</accession>
<keyword evidence="1" id="KW-0249">Electron transport</keyword>
<dbReference type="PANTHER" id="PTHR10438">
    <property type="entry name" value="THIOREDOXIN"/>
    <property type="match status" value="1"/>
</dbReference>
<dbReference type="Proteomes" id="UP000515121">
    <property type="component" value="Unplaced"/>
</dbReference>
<sequence length="200" mass="22735">MRAKSIIRPFLLRHSFNFRSISSFSSSRIPLNLNYLILTPKTNSSVPKNPFPVSTPQNLTLHRPFSDFPYDYYPSSLSEPEPPPVPENIVPVKSEEEFDAAVSKAEGESVPAVFYFTATWCAPCRFIGPVMDELARRNPHVTTYKMDIDEEALARKLETLKVNAVPTVHFFKEGKKEDEVVGADVTHIVQTMKKLYEKKD</sequence>
<dbReference type="RefSeq" id="XP_022776292.1">
    <property type="nucleotide sequence ID" value="XM_022920557.1"/>
</dbReference>
<evidence type="ECO:0000256" key="1">
    <source>
        <dbReference type="ARBA" id="ARBA00022982"/>
    </source>
</evidence>
<proteinExistence type="predicted"/>
<dbReference type="InterPro" id="IPR013766">
    <property type="entry name" value="Thioredoxin_domain"/>
</dbReference>
<dbReference type="CDD" id="cd02947">
    <property type="entry name" value="TRX_family"/>
    <property type="match status" value="1"/>
</dbReference>
<dbReference type="PANTHER" id="PTHR10438:SF405">
    <property type="entry name" value="THIOREDOXIN DOMAIN-CONTAINING PROTEIN"/>
    <property type="match status" value="1"/>
</dbReference>
<dbReference type="InterPro" id="IPR050620">
    <property type="entry name" value="Thioredoxin_H-type-like"/>
</dbReference>